<evidence type="ECO:0000256" key="5">
    <source>
        <dbReference type="HAMAP-Rule" id="MF_01080"/>
    </source>
</evidence>
<dbReference type="GO" id="GO:0160148">
    <property type="term" value="F:tRNA pseudouridine(55) synthase activity"/>
    <property type="evidence" value="ECO:0007669"/>
    <property type="project" value="UniProtKB-EC"/>
</dbReference>
<sequence>MDTQAADPGRILLVNKPLKWTSFDVVNKLRYKLKIKKIGHAGTLDPLATGLLIICVGKMTKRIEEFMGQEKEYTGAFVIGQTTPSYDLETEVSEQKDIDGITTEMIHAAAQSLTGVLQQLPPQHSAIRVGGKRAYEFARAGKSIELTPREVEIREFEITGIQLPEVHFRIVCTKGTYIRSMARDFGDALHVGAYLSALCRTRIGEFRLADAVAIEDVEPIPPKDDASSDTQATHQPD</sequence>
<comment type="function">
    <text evidence="5">Responsible for synthesis of pseudouridine from uracil-55 in the psi GC loop of transfer RNAs.</text>
</comment>
<evidence type="ECO:0000256" key="2">
    <source>
        <dbReference type="ARBA" id="ARBA00005642"/>
    </source>
</evidence>
<keyword evidence="8" id="KW-1185">Reference proteome</keyword>
<dbReference type="InterPro" id="IPR002501">
    <property type="entry name" value="PsdUridine_synth_N"/>
</dbReference>
<dbReference type="GO" id="GO:0031119">
    <property type="term" value="P:tRNA pseudouridine synthesis"/>
    <property type="evidence" value="ECO:0007669"/>
    <property type="project" value="UniProtKB-UniRule"/>
</dbReference>
<organism evidence="7 8">
    <name type="scientific">Chryseolinea soli</name>
    <dbReference type="NCBI Taxonomy" id="2321403"/>
    <lineage>
        <taxon>Bacteria</taxon>
        <taxon>Pseudomonadati</taxon>
        <taxon>Bacteroidota</taxon>
        <taxon>Cytophagia</taxon>
        <taxon>Cytophagales</taxon>
        <taxon>Fulvivirgaceae</taxon>
        <taxon>Chryseolinea</taxon>
    </lineage>
</organism>
<protein>
    <recommendedName>
        <fullName evidence="5">tRNA pseudouridine synthase B</fullName>
        <ecNumber evidence="5">5.4.99.25</ecNumber>
    </recommendedName>
    <alternativeName>
        <fullName evidence="5">tRNA pseudouridine(55) synthase</fullName>
        <shortName evidence="5">Psi55 synthase</shortName>
    </alternativeName>
    <alternativeName>
        <fullName evidence="5">tRNA pseudouridylate synthase</fullName>
    </alternativeName>
    <alternativeName>
        <fullName evidence="5">tRNA-uridine isomerase</fullName>
    </alternativeName>
</protein>
<dbReference type="EC" id="5.4.99.25" evidence="5"/>
<dbReference type="SUPFAM" id="SSF55120">
    <property type="entry name" value="Pseudouridine synthase"/>
    <property type="match status" value="1"/>
</dbReference>
<dbReference type="PANTHER" id="PTHR13767">
    <property type="entry name" value="TRNA-PSEUDOURIDINE SYNTHASE"/>
    <property type="match status" value="1"/>
</dbReference>
<dbReference type="KEGG" id="chk:D4L85_27250"/>
<proteinExistence type="inferred from homology"/>
<dbReference type="HAMAP" id="MF_01080">
    <property type="entry name" value="TruB_bact"/>
    <property type="match status" value="1"/>
</dbReference>
<evidence type="ECO:0000256" key="3">
    <source>
        <dbReference type="ARBA" id="ARBA00022694"/>
    </source>
</evidence>
<dbReference type="Gene3D" id="3.30.2350.10">
    <property type="entry name" value="Pseudouridine synthase"/>
    <property type="match status" value="1"/>
</dbReference>
<dbReference type="PANTHER" id="PTHR13767:SF2">
    <property type="entry name" value="PSEUDOURIDYLATE SYNTHASE TRUB1"/>
    <property type="match status" value="1"/>
</dbReference>
<dbReference type="EMBL" id="CP032382">
    <property type="protein sequence ID" value="AYB34048.1"/>
    <property type="molecule type" value="Genomic_DNA"/>
</dbReference>
<dbReference type="Pfam" id="PF01509">
    <property type="entry name" value="TruB_N"/>
    <property type="match status" value="1"/>
</dbReference>
<dbReference type="CDD" id="cd02573">
    <property type="entry name" value="PseudoU_synth_EcTruB"/>
    <property type="match status" value="1"/>
</dbReference>
<comment type="similarity">
    <text evidence="2 5">Belongs to the pseudouridine synthase TruB family. Type 1 subfamily.</text>
</comment>
<evidence type="ECO:0000256" key="1">
    <source>
        <dbReference type="ARBA" id="ARBA00000385"/>
    </source>
</evidence>
<evidence type="ECO:0000256" key="4">
    <source>
        <dbReference type="ARBA" id="ARBA00023235"/>
    </source>
</evidence>
<keyword evidence="3 5" id="KW-0819">tRNA processing</keyword>
<reference evidence="8" key="1">
    <citation type="submission" date="2018-09" db="EMBL/GenBank/DDBJ databases">
        <title>Chryseolinea sp. KIS68-18 isolated from soil.</title>
        <authorList>
            <person name="Weon H.-Y."/>
            <person name="Kwon S.-W."/>
            <person name="Lee S.A."/>
        </authorList>
    </citation>
    <scope>NUCLEOTIDE SEQUENCE [LARGE SCALE GENOMIC DNA]</scope>
    <source>
        <strain evidence="8">KIS68-18</strain>
    </source>
</reference>
<feature type="domain" description="Pseudouridine synthase II N-terminal" evidence="6">
    <location>
        <begin position="31"/>
        <end position="178"/>
    </location>
</feature>
<accession>A0A385SZ71</accession>
<name>A0A385SZ71_9BACT</name>
<gene>
    <name evidence="5 7" type="primary">truB</name>
    <name evidence="7" type="ORF">D4L85_27250</name>
</gene>
<dbReference type="InterPro" id="IPR014780">
    <property type="entry name" value="tRNA_psdUridine_synth_TruB"/>
</dbReference>
<dbReference type="RefSeq" id="WP_119757272.1">
    <property type="nucleotide sequence ID" value="NZ_CP032382.1"/>
</dbReference>
<dbReference type="Proteomes" id="UP000266183">
    <property type="component" value="Chromosome"/>
</dbReference>
<keyword evidence="4 5" id="KW-0413">Isomerase</keyword>
<dbReference type="AlphaFoldDB" id="A0A385SZ71"/>
<evidence type="ECO:0000313" key="7">
    <source>
        <dbReference type="EMBL" id="AYB34048.1"/>
    </source>
</evidence>
<dbReference type="NCBIfam" id="TIGR00431">
    <property type="entry name" value="TruB"/>
    <property type="match status" value="1"/>
</dbReference>
<evidence type="ECO:0000259" key="6">
    <source>
        <dbReference type="Pfam" id="PF01509"/>
    </source>
</evidence>
<feature type="active site" description="Nucleophile" evidence="5">
    <location>
        <position position="45"/>
    </location>
</feature>
<dbReference type="InterPro" id="IPR020103">
    <property type="entry name" value="PsdUridine_synth_cat_dom_sf"/>
</dbReference>
<dbReference type="GO" id="GO:0003723">
    <property type="term" value="F:RNA binding"/>
    <property type="evidence" value="ECO:0007669"/>
    <property type="project" value="InterPro"/>
</dbReference>
<comment type="catalytic activity">
    <reaction evidence="1 5">
        <text>uridine(55) in tRNA = pseudouridine(55) in tRNA</text>
        <dbReference type="Rhea" id="RHEA:42532"/>
        <dbReference type="Rhea" id="RHEA-COMP:10101"/>
        <dbReference type="Rhea" id="RHEA-COMP:10102"/>
        <dbReference type="ChEBI" id="CHEBI:65314"/>
        <dbReference type="ChEBI" id="CHEBI:65315"/>
        <dbReference type="EC" id="5.4.99.25"/>
    </reaction>
</comment>
<dbReference type="OrthoDB" id="9802309at2"/>
<evidence type="ECO:0000313" key="8">
    <source>
        <dbReference type="Proteomes" id="UP000266183"/>
    </source>
</evidence>
<dbReference type="GO" id="GO:1990481">
    <property type="term" value="P:mRNA pseudouridine synthesis"/>
    <property type="evidence" value="ECO:0007669"/>
    <property type="project" value="TreeGrafter"/>
</dbReference>